<dbReference type="AlphaFoldDB" id="A0A6P1BF79"/>
<organism evidence="2 3">
    <name type="scientific">Bradyrhizobium uaiense</name>
    <dbReference type="NCBI Taxonomy" id="2594946"/>
    <lineage>
        <taxon>Bacteria</taxon>
        <taxon>Pseudomonadati</taxon>
        <taxon>Pseudomonadota</taxon>
        <taxon>Alphaproteobacteria</taxon>
        <taxon>Hyphomicrobiales</taxon>
        <taxon>Nitrobacteraceae</taxon>
        <taxon>Bradyrhizobium</taxon>
    </lineage>
</organism>
<evidence type="ECO:0000313" key="2">
    <source>
        <dbReference type="EMBL" id="NEU96889.1"/>
    </source>
</evidence>
<reference evidence="2 3" key="1">
    <citation type="journal article" date="2020" name="Arch. Microbiol.">
        <title>Bradyrhizobium uaiense sp. nov., a new highly efficient cowpea symbiont.</title>
        <authorList>
            <person name="Cabral Michel D."/>
            <person name="Azarias Guimaraes A."/>
            <person name="Martins da Costa E."/>
            <person name="Soares de Carvalho T."/>
            <person name="Balsanelli E."/>
            <person name="Willems A."/>
            <person name="Maltempi de Souza E."/>
            <person name="de Souza Moreira F.M."/>
        </authorList>
    </citation>
    <scope>NUCLEOTIDE SEQUENCE [LARGE SCALE GENOMIC DNA]</scope>
    <source>
        <strain evidence="2 3">UFLA 03-164</strain>
    </source>
</reference>
<keyword evidence="1" id="KW-0472">Membrane</keyword>
<gene>
    <name evidence="2" type="ORF">FNJ47_13825</name>
</gene>
<sequence>MIIEHAFLVGFSKSFGLFYLVALSVAAVIYAMRPSNKKRFDEAAQSILRDEAGPWR</sequence>
<keyword evidence="1" id="KW-1133">Transmembrane helix</keyword>
<feature type="transmembrane region" description="Helical" evidence="1">
    <location>
        <begin position="15"/>
        <end position="32"/>
    </location>
</feature>
<evidence type="ECO:0000313" key="3">
    <source>
        <dbReference type="Proteomes" id="UP000468531"/>
    </source>
</evidence>
<comment type="caution">
    <text evidence="2">The sequence shown here is derived from an EMBL/GenBank/DDBJ whole genome shotgun (WGS) entry which is preliminary data.</text>
</comment>
<dbReference type="RefSeq" id="WP_163153815.1">
    <property type="nucleotide sequence ID" value="NZ_VKHP01000045.1"/>
</dbReference>
<dbReference type="EMBL" id="VKHP01000045">
    <property type="protein sequence ID" value="NEU96889.1"/>
    <property type="molecule type" value="Genomic_DNA"/>
</dbReference>
<evidence type="ECO:0000256" key="1">
    <source>
        <dbReference type="SAM" id="Phobius"/>
    </source>
</evidence>
<dbReference type="Proteomes" id="UP000468531">
    <property type="component" value="Unassembled WGS sequence"/>
</dbReference>
<dbReference type="Pfam" id="PF05545">
    <property type="entry name" value="FixQ"/>
    <property type="match status" value="1"/>
</dbReference>
<proteinExistence type="predicted"/>
<keyword evidence="1" id="KW-0812">Transmembrane</keyword>
<dbReference type="CDD" id="cd01324">
    <property type="entry name" value="cbb3_Oxidase_CcoQ"/>
    <property type="match status" value="1"/>
</dbReference>
<name>A0A6P1BF79_9BRAD</name>
<protein>
    <submittedName>
        <fullName evidence="2">Cbb3-type cytochrome c oxidase subunit 3</fullName>
    </submittedName>
</protein>
<accession>A0A6P1BF79</accession>
<keyword evidence="3" id="KW-1185">Reference proteome</keyword>
<dbReference type="InterPro" id="IPR008621">
    <property type="entry name" value="Cbb3-typ_cyt_oxidase_comp"/>
</dbReference>